<evidence type="ECO:0000313" key="2">
    <source>
        <dbReference type="EMBL" id="ACG43977.1"/>
    </source>
</evidence>
<dbReference type="EMBL" id="EU971859">
    <property type="protein sequence ID" value="ACG43977.1"/>
    <property type="molecule type" value="mRNA"/>
</dbReference>
<feature type="compositionally biased region" description="Polar residues" evidence="1">
    <location>
        <begin position="30"/>
        <end position="54"/>
    </location>
</feature>
<feature type="compositionally biased region" description="Basic residues" evidence="1">
    <location>
        <begin position="8"/>
        <end position="29"/>
    </location>
</feature>
<sequence>MELDPCHHHSYHGCRHQSSRQPPHPRLHRSNNFAASPFKSESPSVGSSLTSQLQLELIMDDK</sequence>
<accession>B6U3P4</accession>
<dbReference type="AlphaFoldDB" id="B6U3P4"/>
<organism evidence="2">
    <name type="scientific">Zea mays</name>
    <name type="common">Maize</name>
    <dbReference type="NCBI Taxonomy" id="4577"/>
    <lineage>
        <taxon>Eukaryota</taxon>
        <taxon>Viridiplantae</taxon>
        <taxon>Streptophyta</taxon>
        <taxon>Embryophyta</taxon>
        <taxon>Tracheophyta</taxon>
        <taxon>Spermatophyta</taxon>
        <taxon>Magnoliopsida</taxon>
        <taxon>Liliopsida</taxon>
        <taxon>Poales</taxon>
        <taxon>Poaceae</taxon>
        <taxon>PACMAD clade</taxon>
        <taxon>Panicoideae</taxon>
        <taxon>Andropogonodae</taxon>
        <taxon>Andropogoneae</taxon>
        <taxon>Tripsacinae</taxon>
        <taxon>Zea</taxon>
    </lineage>
</organism>
<reference evidence="2" key="1">
    <citation type="journal article" date="2009" name="Plant Mol. Biol.">
        <title>Insights into corn genes derived from large-scale cDNA sequencing.</title>
        <authorList>
            <person name="Alexandrov N.N."/>
            <person name="Brover V.V."/>
            <person name="Freidin S."/>
            <person name="Troukhan M.E."/>
            <person name="Tatarinova T.V."/>
            <person name="Zhang H."/>
            <person name="Swaller T.J."/>
            <person name="Lu Y.P."/>
            <person name="Bouck J."/>
            <person name="Flavell R.B."/>
            <person name="Feldmann K.A."/>
        </authorList>
    </citation>
    <scope>NUCLEOTIDE SEQUENCE</scope>
</reference>
<protein>
    <submittedName>
        <fullName evidence="2">Uncharacterized protein</fullName>
    </submittedName>
</protein>
<name>B6U3P4_MAIZE</name>
<proteinExistence type="evidence at transcript level"/>
<evidence type="ECO:0000256" key="1">
    <source>
        <dbReference type="SAM" id="MobiDB-lite"/>
    </source>
</evidence>
<feature type="region of interest" description="Disordered" evidence="1">
    <location>
        <begin position="1"/>
        <end position="62"/>
    </location>
</feature>